<dbReference type="EMBL" id="UINC01035140">
    <property type="protein sequence ID" value="SVB27075.1"/>
    <property type="molecule type" value="Genomic_DNA"/>
</dbReference>
<accession>A0A382CLW8</accession>
<evidence type="ECO:0000313" key="1">
    <source>
        <dbReference type="EMBL" id="SVB27075.1"/>
    </source>
</evidence>
<name>A0A382CLW8_9ZZZZ</name>
<dbReference type="AlphaFoldDB" id="A0A382CLW8"/>
<organism evidence="1">
    <name type="scientific">marine metagenome</name>
    <dbReference type="NCBI Taxonomy" id="408172"/>
    <lineage>
        <taxon>unclassified sequences</taxon>
        <taxon>metagenomes</taxon>
        <taxon>ecological metagenomes</taxon>
    </lineage>
</organism>
<proteinExistence type="predicted"/>
<sequence>MSKSYSLKYFCENCGSVEDITMKFGIAASDVADCPHCGVKAAKKLPIKKPDISSKGPVKVSDRWL</sequence>
<gene>
    <name evidence="1" type="ORF">METZ01_LOCUS179929</name>
</gene>
<protein>
    <submittedName>
        <fullName evidence="1">Uncharacterized protein</fullName>
    </submittedName>
</protein>
<reference evidence="1" key="1">
    <citation type="submission" date="2018-05" db="EMBL/GenBank/DDBJ databases">
        <authorList>
            <person name="Lanie J.A."/>
            <person name="Ng W.-L."/>
            <person name="Kazmierczak K.M."/>
            <person name="Andrzejewski T.M."/>
            <person name="Davidsen T.M."/>
            <person name="Wayne K.J."/>
            <person name="Tettelin H."/>
            <person name="Glass J.I."/>
            <person name="Rusch D."/>
            <person name="Podicherti R."/>
            <person name="Tsui H.-C.T."/>
            <person name="Winkler M.E."/>
        </authorList>
    </citation>
    <scope>NUCLEOTIDE SEQUENCE</scope>
</reference>